<dbReference type="AlphaFoldDB" id="A0A1Q9HET1"/>
<comment type="similarity">
    <text evidence="2">Belongs to the transketolase family.</text>
</comment>
<comment type="cofactor">
    <cofactor evidence="1">
        <name>thiamine diphosphate</name>
        <dbReference type="ChEBI" id="CHEBI:58937"/>
    </cofactor>
</comment>
<comment type="caution">
    <text evidence="5">The sequence shown here is derived from an EMBL/GenBank/DDBJ whole genome shotgun (WGS) entry which is preliminary data.</text>
</comment>
<sequence>MNISELEQKARRHRRQIIEMVYEGGAGHIGGALSIIDLMTYTYARYVDFNQSERAKVVLSKGHVTPALYAILYEQGVIEREEFKTFRNVDSRLQGHPSVKCLPEVDATTGMLGQGLSIALGMAMAKRLKGSEDKVFAIIGDGELHEGQIWEALSQASHMKASNLYALVDLNGLSSHDPVASVNNIEPIDDRFKAFGWDIYELEDGNDMAQIHQAYEYFERNLSDKPKALLARTVKGKGVSYMENDGDWHSKCPSAEQFEIAMKELEG</sequence>
<accession>A0A1Q9HET1</accession>
<dbReference type="Gene3D" id="3.40.50.970">
    <property type="match status" value="1"/>
</dbReference>
<evidence type="ECO:0000256" key="2">
    <source>
        <dbReference type="ARBA" id="ARBA00007131"/>
    </source>
</evidence>
<dbReference type="InterPro" id="IPR005474">
    <property type="entry name" value="Transketolase_N"/>
</dbReference>
<protein>
    <submittedName>
        <fullName evidence="5">Transketolase</fullName>
    </submittedName>
</protein>
<dbReference type="SUPFAM" id="SSF52518">
    <property type="entry name" value="Thiamin diphosphate-binding fold (THDP-binding)"/>
    <property type="match status" value="1"/>
</dbReference>
<dbReference type="Proteomes" id="UP000186313">
    <property type="component" value="Unassembled WGS sequence"/>
</dbReference>
<feature type="domain" description="Transketolase N-terminal" evidence="4">
    <location>
        <begin position="15"/>
        <end position="253"/>
    </location>
</feature>
<dbReference type="RefSeq" id="WP_075709379.1">
    <property type="nucleotide sequence ID" value="NZ_MJMJ01000023.1"/>
</dbReference>
<gene>
    <name evidence="5" type="ORF">BIY22_08575</name>
</gene>
<dbReference type="Pfam" id="PF00456">
    <property type="entry name" value="Transketolase_N"/>
    <property type="match status" value="1"/>
</dbReference>
<reference evidence="5 6" key="1">
    <citation type="submission" date="2016-09" db="EMBL/GenBank/DDBJ databases">
        <title>Genomic Taxonomy of the Vibrionaceae.</title>
        <authorList>
            <person name="Gonzalez-Castillo A."/>
            <person name="Gomez-Gil B."/>
            <person name="Enciso-Ibarra K."/>
        </authorList>
    </citation>
    <scope>NUCLEOTIDE SEQUENCE [LARGE SCALE GENOMIC DNA]</scope>
    <source>
        <strain evidence="5 6">CAIM 703</strain>
    </source>
</reference>
<dbReference type="PANTHER" id="PTHR47514">
    <property type="entry name" value="TRANSKETOLASE N-TERMINAL SECTION-RELATED"/>
    <property type="match status" value="1"/>
</dbReference>
<evidence type="ECO:0000313" key="5">
    <source>
        <dbReference type="EMBL" id="OLQ88211.1"/>
    </source>
</evidence>
<dbReference type="CDD" id="cd02012">
    <property type="entry name" value="TPP_TK"/>
    <property type="match status" value="1"/>
</dbReference>
<proteinExistence type="inferred from homology"/>
<evidence type="ECO:0000259" key="4">
    <source>
        <dbReference type="Pfam" id="PF00456"/>
    </source>
</evidence>
<dbReference type="EMBL" id="MJMJ01000023">
    <property type="protein sequence ID" value="OLQ88211.1"/>
    <property type="molecule type" value="Genomic_DNA"/>
</dbReference>
<dbReference type="OrthoDB" id="8732661at2"/>
<organism evidence="5 6">
    <name type="scientific">Vibrio panuliri</name>
    <dbReference type="NCBI Taxonomy" id="1381081"/>
    <lineage>
        <taxon>Bacteria</taxon>
        <taxon>Pseudomonadati</taxon>
        <taxon>Pseudomonadota</taxon>
        <taxon>Gammaproteobacteria</taxon>
        <taxon>Vibrionales</taxon>
        <taxon>Vibrionaceae</taxon>
        <taxon>Vibrio</taxon>
    </lineage>
</organism>
<evidence type="ECO:0000256" key="1">
    <source>
        <dbReference type="ARBA" id="ARBA00001964"/>
    </source>
</evidence>
<dbReference type="PANTHER" id="PTHR47514:SF1">
    <property type="entry name" value="TRANSKETOLASE N-TERMINAL SECTION-RELATED"/>
    <property type="match status" value="1"/>
</dbReference>
<keyword evidence="3" id="KW-0786">Thiamine pyrophosphate</keyword>
<dbReference type="STRING" id="1381081.BIY22_08575"/>
<evidence type="ECO:0000313" key="6">
    <source>
        <dbReference type="Proteomes" id="UP000186313"/>
    </source>
</evidence>
<name>A0A1Q9HET1_9VIBR</name>
<evidence type="ECO:0000256" key="3">
    <source>
        <dbReference type="ARBA" id="ARBA00023052"/>
    </source>
</evidence>
<dbReference type="InterPro" id="IPR029061">
    <property type="entry name" value="THDP-binding"/>
</dbReference>